<gene>
    <name evidence="1" type="ORF">PCL1606_17020</name>
</gene>
<reference evidence="1 2" key="1">
    <citation type="journal article" date="2015" name="Mol. Plant Microbe Interact.">
        <title>Comparative Genomic Analysis of Pseudomonas chlororaphis PCL1606 Reveals New Insight into Antifungal Compounds Involved in Biocontrol.</title>
        <authorList>
            <person name="Calderon C.E."/>
            <person name="Ramos C."/>
            <person name="de Vicente A."/>
            <person name="Cazorla F.M."/>
        </authorList>
    </citation>
    <scope>NUCLEOTIDE SEQUENCE [LARGE SCALE GENOMIC DNA]</scope>
    <source>
        <strain evidence="1 2">PCL1606</strain>
    </source>
</reference>
<protein>
    <submittedName>
        <fullName evidence="1">Uncharacterized protein</fullName>
    </submittedName>
</protein>
<dbReference type="PATRIC" id="fig|587753.10.peg.1691"/>
<name>A0A0D5XWR8_9PSED</name>
<evidence type="ECO:0000313" key="1">
    <source>
        <dbReference type="EMBL" id="AKA23157.1"/>
    </source>
</evidence>
<evidence type="ECO:0000313" key="2">
    <source>
        <dbReference type="Proteomes" id="UP000032748"/>
    </source>
</evidence>
<dbReference type="AlphaFoldDB" id="A0A0D5XWR8"/>
<dbReference type="EMBL" id="CP011110">
    <property type="protein sequence ID" value="AKA23157.1"/>
    <property type="molecule type" value="Genomic_DNA"/>
</dbReference>
<dbReference type="KEGG" id="pcz:PCL1606_17020"/>
<accession>A0A0D5XWR8</accession>
<organism evidence="1 2">
    <name type="scientific">Pseudomonas chlororaphis</name>
    <dbReference type="NCBI Taxonomy" id="587753"/>
    <lineage>
        <taxon>Bacteria</taxon>
        <taxon>Pseudomonadati</taxon>
        <taxon>Pseudomonadota</taxon>
        <taxon>Gammaproteobacteria</taxon>
        <taxon>Pseudomonadales</taxon>
        <taxon>Pseudomonadaceae</taxon>
        <taxon>Pseudomonas</taxon>
    </lineage>
</organism>
<sequence>MLTFRGNALPLFWHCRFAAARKASIYKGLITWHDDCYVLLTKNLVEGFPT</sequence>
<proteinExistence type="predicted"/>
<dbReference type="Proteomes" id="UP000032748">
    <property type="component" value="Chromosome"/>
</dbReference>